<dbReference type="PANTHER" id="PTHR33702:SF5">
    <property type="entry name" value="OS01G0308600 PROTEIN"/>
    <property type="match status" value="1"/>
</dbReference>
<evidence type="ECO:0000313" key="1">
    <source>
        <dbReference type="EMBL" id="KAK1280064.1"/>
    </source>
</evidence>
<accession>A0AAV9BUB0</accession>
<reference evidence="1" key="2">
    <citation type="submission" date="2023-06" db="EMBL/GenBank/DDBJ databases">
        <authorList>
            <person name="Ma L."/>
            <person name="Liu K.-W."/>
            <person name="Li Z."/>
            <person name="Hsiao Y.-Y."/>
            <person name="Qi Y."/>
            <person name="Fu T."/>
            <person name="Tang G."/>
            <person name="Zhang D."/>
            <person name="Sun W.-H."/>
            <person name="Liu D.-K."/>
            <person name="Li Y."/>
            <person name="Chen G.-Z."/>
            <person name="Liu X.-D."/>
            <person name="Liao X.-Y."/>
            <person name="Jiang Y.-T."/>
            <person name="Yu X."/>
            <person name="Hao Y."/>
            <person name="Huang J."/>
            <person name="Zhao X.-W."/>
            <person name="Ke S."/>
            <person name="Chen Y.-Y."/>
            <person name="Wu W.-L."/>
            <person name="Hsu J.-L."/>
            <person name="Lin Y.-F."/>
            <person name="Huang M.-D."/>
            <person name="Li C.-Y."/>
            <person name="Huang L."/>
            <person name="Wang Z.-W."/>
            <person name="Zhao X."/>
            <person name="Zhong W.-Y."/>
            <person name="Peng D.-H."/>
            <person name="Ahmad S."/>
            <person name="Lan S."/>
            <person name="Zhang J.-S."/>
            <person name="Tsai W.-C."/>
            <person name="Van De Peer Y."/>
            <person name="Liu Z.-J."/>
        </authorList>
    </citation>
    <scope>NUCLEOTIDE SEQUENCE</scope>
    <source>
        <strain evidence="1">SCP</strain>
        <tissue evidence="1">Leaves</tissue>
    </source>
</reference>
<sequence>MEFGIYRGIKGYWRRRKYERLDPASSRRNGRKTRRFWRVRVGRRRLRILRWASPRRILARIRDGYVKMMLGFANSRVFGGGAGISFYGAGAAGDFAGFGRPALKEYDEKMIVEIYRSIVAQGKLIAGDGAIAAGDPIAV</sequence>
<evidence type="ECO:0000313" key="2">
    <source>
        <dbReference type="Proteomes" id="UP001179952"/>
    </source>
</evidence>
<protein>
    <submittedName>
        <fullName evidence="1">Uncharacterized protein</fullName>
    </submittedName>
</protein>
<dbReference type="PANTHER" id="PTHR33702">
    <property type="entry name" value="BNAA09G40010D PROTEIN"/>
    <property type="match status" value="1"/>
</dbReference>
<organism evidence="1 2">
    <name type="scientific">Acorus gramineus</name>
    <name type="common">Dwarf sweet flag</name>
    <dbReference type="NCBI Taxonomy" id="55184"/>
    <lineage>
        <taxon>Eukaryota</taxon>
        <taxon>Viridiplantae</taxon>
        <taxon>Streptophyta</taxon>
        <taxon>Embryophyta</taxon>
        <taxon>Tracheophyta</taxon>
        <taxon>Spermatophyta</taxon>
        <taxon>Magnoliopsida</taxon>
        <taxon>Liliopsida</taxon>
        <taxon>Acoraceae</taxon>
        <taxon>Acorus</taxon>
    </lineage>
</organism>
<proteinExistence type="predicted"/>
<reference evidence="1" key="1">
    <citation type="journal article" date="2023" name="Nat. Commun.">
        <title>Diploid and tetraploid genomes of Acorus and the evolution of monocots.</title>
        <authorList>
            <person name="Ma L."/>
            <person name="Liu K.W."/>
            <person name="Li Z."/>
            <person name="Hsiao Y.Y."/>
            <person name="Qi Y."/>
            <person name="Fu T."/>
            <person name="Tang G.D."/>
            <person name="Zhang D."/>
            <person name="Sun W.H."/>
            <person name="Liu D.K."/>
            <person name="Li Y."/>
            <person name="Chen G.Z."/>
            <person name="Liu X.D."/>
            <person name="Liao X.Y."/>
            <person name="Jiang Y.T."/>
            <person name="Yu X."/>
            <person name="Hao Y."/>
            <person name="Huang J."/>
            <person name="Zhao X.W."/>
            <person name="Ke S."/>
            <person name="Chen Y.Y."/>
            <person name="Wu W.L."/>
            <person name="Hsu J.L."/>
            <person name="Lin Y.F."/>
            <person name="Huang M.D."/>
            <person name="Li C.Y."/>
            <person name="Huang L."/>
            <person name="Wang Z.W."/>
            <person name="Zhao X."/>
            <person name="Zhong W.Y."/>
            <person name="Peng D.H."/>
            <person name="Ahmad S."/>
            <person name="Lan S."/>
            <person name="Zhang J.S."/>
            <person name="Tsai W.C."/>
            <person name="Van de Peer Y."/>
            <person name="Liu Z.J."/>
        </authorList>
    </citation>
    <scope>NUCLEOTIDE SEQUENCE</scope>
    <source>
        <strain evidence="1">SCP</strain>
    </source>
</reference>
<dbReference type="AlphaFoldDB" id="A0AAV9BUB0"/>
<dbReference type="EMBL" id="JAUJYN010000001">
    <property type="protein sequence ID" value="KAK1280064.1"/>
    <property type="molecule type" value="Genomic_DNA"/>
</dbReference>
<gene>
    <name evidence="1" type="ORF">QJS04_geneDACA004516</name>
</gene>
<comment type="caution">
    <text evidence="1">The sequence shown here is derived from an EMBL/GenBank/DDBJ whole genome shotgun (WGS) entry which is preliminary data.</text>
</comment>
<keyword evidence="2" id="KW-1185">Reference proteome</keyword>
<dbReference type="Proteomes" id="UP001179952">
    <property type="component" value="Unassembled WGS sequence"/>
</dbReference>
<name>A0AAV9BUB0_ACOGR</name>